<evidence type="ECO:0000256" key="1">
    <source>
        <dbReference type="SAM" id="Phobius"/>
    </source>
</evidence>
<dbReference type="AlphaFoldDB" id="A0A424YY31"/>
<keyword evidence="1" id="KW-0812">Transmembrane</keyword>
<evidence type="ECO:0000313" key="2">
    <source>
        <dbReference type="EMBL" id="RQD85472.1"/>
    </source>
</evidence>
<protein>
    <submittedName>
        <fullName evidence="2">Ferric reductase</fullName>
    </submittedName>
</protein>
<comment type="caution">
    <text evidence="2">The sequence shown here is derived from an EMBL/GenBank/DDBJ whole genome shotgun (WGS) entry which is preliminary data.</text>
</comment>
<proteinExistence type="predicted"/>
<dbReference type="EMBL" id="QZAB01000297">
    <property type="protein sequence ID" value="RQD85472.1"/>
    <property type="molecule type" value="Genomic_DNA"/>
</dbReference>
<keyword evidence="1" id="KW-0472">Membrane</keyword>
<sequence length="166" mass="18565">MVIAIMIIYTMYLNPGNILEIVIRGSALFGFMSLFLAIVMTEYMTEIKKIVGKPFLKVHHYFAYTGAILILVHPLAFSLKVGSLSPFIPVFTPLETFLELAGRPALYLFMIGALAGIYRARLKVTWKQIHLVNYVAILFALIHGLLIGTDLSFNNPLGILYILMGI</sequence>
<reference evidence="2 3" key="1">
    <citation type="submission" date="2018-08" db="EMBL/GenBank/DDBJ databases">
        <title>The metabolism and importance of syntrophic acetate oxidation coupled to methane or sulfide production in haloalkaline environments.</title>
        <authorList>
            <person name="Timmers P.H.A."/>
            <person name="Vavourakis C.D."/>
            <person name="Sorokin D.Y."/>
            <person name="Sinninghe Damste J.S."/>
            <person name="Muyzer G."/>
            <person name="Stams A.J.M."/>
            <person name="Plugge C.M."/>
        </authorList>
    </citation>
    <scope>NUCLEOTIDE SEQUENCE [LARGE SCALE GENOMIC DNA]</scope>
    <source>
        <strain evidence="2">MSAO_Arc3</strain>
    </source>
</reference>
<evidence type="ECO:0000313" key="3">
    <source>
        <dbReference type="Proteomes" id="UP000284763"/>
    </source>
</evidence>
<feature type="transmembrane region" description="Helical" evidence="1">
    <location>
        <begin position="61"/>
        <end position="81"/>
    </location>
</feature>
<organism evidence="2 3">
    <name type="scientific">Methanosalsum natronophilum</name>
    <dbReference type="NCBI Taxonomy" id="768733"/>
    <lineage>
        <taxon>Archaea</taxon>
        <taxon>Methanobacteriati</taxon>
        <taxon>Methanobacteriota</taxon>
        <taxon>Stenosarchaea group</taxon>
        <taxon>Methanomicrobia</taxon>
        <taxon>Methanosarcinales</taxon>
        <taxon>Methanosarcinaceae</taxon>
        <taxon>Methanosalsum</taxon>
    </lineage>
</organism>
<accession>A0A424YY31</accession>
<feature type="transmembrane region" description="Helical" evidence="1">
    <location>
        <begin position="131"/>
        <end position="148"/>
    </location>
</feature>
<feature type="transmembrane region" description="Helical" evidence="1">
    <location>
        <begin position="21"/>
        <end position="40"/>
    </location>
</feature>
<name>A0A424YY31_9EURY</name>
<dbReference type="Proteomes" id="UP000284763">
    <property type="component" value="Unassembled WGS sequence"/>
</dbReference>
<feature type="non-terminal residue" evidence="2">
    <location>
        <position position="166"/>
    </location>
</feature>
<gene>
    <name evidence="2" type="ORF">D5R95_04580</name>
</gene>
<feature type="transmembrane region" description="Helical" evidence="1">
    <location>
        <begin position="101"/>
        <end position="119"/>
    </location>
</feature>
<keyword evidence="1" id="KW-1133">Transmembrane helix</keyword>